<name>A0ABQ4BUP4_9ACTN</name>
<sequence length="104" mass="11673">MNILPEPAPSAQQTRQRLAHPSWCIRTDCAENGEHVSRWHSVNPDRPQLVEIDLRLSRGIVRPAPTWIELAARVGSDRHVYELSRAQTAALKHVLGALLAEIRA</sequence>
<keyword evidence="2" id="KW-1185">Reference proteome</keyword>
<organism evidence="1 2">
    <name type="scientific">Asanoa iriomotensis</name>
    <dbReference type="NCBI Taxonomy" id="234613"/>
    <lineage>
        <taxon>Bacteria</taxon>
        <taxon>Bacillati</taxon>
        <taxon>Actinomycetota</taxon>
        <taxon>Actinomycetes</taxon>
        <taxon>Micromonosporales</taxon>
        <taxon>Micromonosporaceae</taxon>
        <taxon>Asanoa</taxon>
    </lineage>
</organism>
<protein>
    <submittedName>
        <fullName evidence="1">Uncharacterized protein</fullName>
    </submittedName>
</protein>
<accession>A0ABQ4BUP4</accession>
<reference evidence="1 2" key="1">
    <citation type="submission" date="2021-01" db="EMBL/GenBank/DDBJ databases">
        <title>Whole genome shotgun sequence of Asanoa iriomotensis NBRC 100142.</title>
        <authorList>
            <person name="Komaki H."/>
            <person name="Tamura T."/>
        </authorList>
    </citation>
    <scope>NUCLEOTIDE SEQUENCE [LARGE SCALE GENOMIC DNA]</scope>
    <source>
        <strain evidence="1 2">NBRC 100142</strain>
    </source>
</reference>
<evidence type="ECO:0000313" key="2">
    <source>
        <dbReference type="Proteomes" id="UP000624325"/>
    </source>
</evidence>
<evidence type="ECO:0000313" key="1">
    <source>
        <dbReference type="EMBL" id="GIF54238.1"/>
    </source>
</evidence>
<dbReference type="Proteomes" id="UP000624325">
    <property type="component" value="Unassembled WGS sequence"/>
</dbReference>
<comment type="caution">
    <text evidence="1">The sequence shown here is derived from an EMBL/GenBank/DDBJ whole genome shotgun (WGS) entry which is preliminary data.</text>
</comment>
<dbReference type="RefSeq" id="WP_203699969.1">
    <property type="nucleotide sequence ID" value="NZ_BAAALU010000011.1"/>
</dbReference>
<proteinExistence type="predicted"/>
<dbReference type="EMBL" id="BONC01000002">
    <property type="protein sequence ID" value="GIF54238.1"/>
    <property type="molecule type" value="Genomic_DNA"/>
</dbReference>
<gene>
    <name evidence="1" type="ORF">Air01nite_03330</name>
</gene>